<name>A0A1G7K318_9FIRM</name>
<gene>
    <name evidence="1" type="ORF">SAMN05660235_01153</name>
</gene>
<dbReference type="RefSeq" id="WP_143005876.1">
    <property type="nucleotide sequence ID" value="NZ_FNBU01000007.1"/>
</dbReference>
<sequence>MDKDIRKLTKEEKEAIFCKAVQEEIKKHHAAGRPTTHADKRGIYRLYPDGHKEYLDDRLDR</sequence>
<proteinExistence type="predicted"/>
<protein>
    <submittedName>
        <fullName evidence="1">Uncharacterized protein</fullName>
    </submittedName>
</protein>
<dbReference type="AlphaFoldDB" id="A0A1G7K318"/>
<organism evidence="1 2">
    <name type="scientific">Sporolituus thermophilus DSM 23256</name>
    <dbReference type="NCBI Taxonomy" id="1123285"/>
    <lineage>
        <taxon>Bacteria</taxon>
        <taxon>Bacillati</taxon>
        <taxon>Bacillota</taxon>
        <taxon>Negativicutes</taxon>
        <taxon>Selenomonadales</taxon>
        <taxon>Sporomusaceae</taxon>
        <taxon>Sporolituus</taxon>
    </lineage>
</organism>
<evidence type="ECO:0000313" key="2">
    <source>
        <dbReference type="Proteomes" id="UP000243333"/>
    </source>
</evidence>
<accession>A0A1G7K318</accession>
<keyword evidence="2" id="KW-1185">Reference proteome</keyword>
<reference evidence="2" key="1">
    <citation type="submission" date="2016-10" db="EMBL/GenBank/DDBJ databases">
        <authorList>
            <person name="Varghese N."/>
            <person name="Submissions S."/>
        </authorList>
    </citation>
    <scope>NUCLEOTIDE SEQUENCE [LARGE SCALE GENOMIC DNA]</scope>
    <source>
        <strain evidence="2">DSM 23256</strain>
    </source>
</reference>
<dbReference type="Proteomes" id="UP000243333">
    <property type="component" value="Unassembled WGS sequence"/>
</dbReference>
<dbReference type="OrthoDB" id="10005719at2"/>
<evidence type="ECO:0000313" key="1">
    <source>
        <dbReference type="EMBL" id="SDF31623.1"/>
    </source>
</evidence>
<dbReference type="EMBL" id="FNBU01000007">
    <property type="protein sequence ID" value="SDF31623.1"/>
    <property type="molecule type" value="Genomic_DNA"/>
</dbReference>